<dbReference type="PANTHER" id="PTHR28008:SF1">
    <property type="entry name" value="DOMAIN PROTEIN, PUTATIVE (AFU_ORTHOLOGUE AFUA_3G10980)-RELATED"/>
    <property type="match status" value="1"/>
</dbReference>
<dbReference type="Proteomes" id="UP000224854">
    <property type="component" value="Unassembled WGS sequence"/>
</dbReference>
<dbReference type="OrthoDB" id="63581at2759"/>
<feature type="transmembrane region" description="Helical" evidence="2">
    <location>
        <begin position="65"/>
        <end position="82"/>
    </location>
</feature>
<dbReference type="AlphaFoldDB" id="A0A2C5ZJJ5"/>
<evidence type="ECO:0000313" key="6">
    <source>
        <dbReference type="Proteomes" id="UP000224854"/>
    </source>
</evidence>
<proteinExistence type="predicted"/>
<evidence type="ECO:0000256" key="2">
    <source>
        <dbReference type="SAM" id="Phobius"/>
    </source>
</evidence>
<evidence type="ECO:0000259" key="4">
    <source>
        <dbReference type="Pfam" id="PF04892"/>
    </source>
</evidence>
<evidence type="ECO:0000256" key="3">
    <source>
        <dbReference type="SAM" id="SignalP"/>
    </source>
</evidence>
<sequence>MRIRLPFAGVFLLLLLAAAYAGLTTLQLGQYVNDKVLHLVTFFLLTIVFYWIVDTNRRRTQNMTFVICTIVLGVGSEFLQSFLPNDRDFDLYDIVANIVGSLAGLGLCSLYHKRMLERRRQRKTYNAVPGENDADIELGEEHETGVTDGPSHPRSLEAEVDNWDENAADDWDENDNEQAPPLPGAKGPEHDNLDANEKKRRSD</sequence>
<comment type="caution">
    <text evidence="5">The sequence shown here is derived from an EMBL/GenBank/DDBJ whole genome shotgun (WGS) entry which is preliminary data.</text>
</comment>
<dbReference type="PANTHER" id="PTHR28008">
    <property type="entry name" value="DOMAIN PROTEIN, PUTATIVE (AFU_ORTHOLOGUE AFUA_3G10980)-RELATED"/>
    <property type="match status" value="1"/>
</dbReference>
<dbReference type="InterPro" id="IPR006976">
    <property type="entry name" value="VanZ-like"/>
</dbReference>
<feature type="domain" description="VanZ-like" evidence="4">
    <location>
        <begin position="33"/>
        <end position="110"/>
    </location>
</feature>
<feature type="compositionally biased region" description="Basic and acidic residues" evidence="1">
    <location>
        <begin position="187"/>
        <end position="197"/>
    </location>
</feature>
<keyword evidence="2" id="KW-0812">Transmembrane</keyword>
<dbReference type="NCBIfam" id="NF037970">
    <property type="entry name" value="vanZ_1"/>
    <property type="match status" value="1"/>
</dbReference>
<organism evidence="5 6">
    <name type="scientific">Ophiocordyceps australis</name>
    <dbReference type="NCBI Taxonomy" id="1399860"/>
    <lineage>
        <taxon>Eukaryota</taxon>
        <taxon>Fungi</taxon>
        <taxon>Dikarya</taxon>
        <taxon>Ascomycota</taxon>
        <taxon>Pezizomycotina</taxon>
        <taxon>Sordariomycetes</taxon>
        <taxon>Hypocreomycetidae</taxon>
        <taxon>Hypocreales</taxon>
        <taxon>Ophiocordycipitaceae</taxon>
        <taxon>Ophiocordyceps</taxon>
    </lineage>
</organism>
<evidence type="ECO:0000256" key="1">
    <source>
        <dbReference type="SAM" id="MobiDB-lite"/>
    </source>
</evidence>
<keyword evidence="6" id="KW-1185">Reference proteome</keyword>
<feature type="transmembrane region" description="Helical" evidence="2">
    <location>
        <begin position="37"/>
        <end position="53"/>
    </location>
</feature>
<feature type="region of interest" description="Disordered" evidence="1">
    <location>
        <begin position="126"/>
        <end position="203"/>
    </location>
</feature>
<dbReference type="Pfam" id="PF04892">
    <property type="entry name" value="VanZ"/>
    <property type="match status" value="1"/>
</dbReference>
<dbReference type="EMBL" id="NJEU01000074">
    <property type="protein sequence ID" value="PHH82155.1"/>
    <property type="molecule type" value="Genomic_DNA"/>
</dbReference>
<evidence type="ECO:0000313" key="5">
    <source>
        <dbReference type="EMBL" id="PHH82155.1"/>
    </source>
</evidence>
<reference evidence="5 6" key="1">
    <citation type="submission" date="2017-06" db="EMBL/GenBank/DDBJ databases">
        <title>Ant-infecting Ophiocordyceps genomes reveal a high diversity of potential behavioral manipulation genes and a possible major role for enterotoxins.</title>
        <authorList>
            <person name="De Bekker C."/>
            <person name="Evans H.C."/>
            <person name="Brachmann A."/>
            <person name="Hughes D.P."/>
        </authorList>
    </citation>
    <scope>NUCLEOTIDE SEQUENCE [LARGE SCALE GENOMIC DNA]</scope>
    <source>
        <strain evidence="5 6">1348a</strain>
    </source>
</reference>
<feature type="signal peptide" evidence="3">
    <location>
        <begin position="1"/>
        <end position="21"/>
    </location>
</feature>
<keyword evidence="2" id="KW-0472">Membrane</keyword>
<keyword evidence="2" id="KW-1133">Transmembrane helix</keyword>
<accession>A0A2C5ZJJ5</accession>
<gene>
    <name evidence="5" type="ORF">CDD82_6845</name>
</gene>
<feature type="chain" id="PRO_5013265307" description="VanZ-like domain-containing protein" evidence="3">
    <location>
        <begin position="22"/>
        <end position="203"/>
    </location>
</feature>
<name>A0A2C5ZJJ5_9HYPO</name>
<keyword evidence="3" id="KW-0732">Signal</keyword>
<protein>
    <recommendedName>
        <fullName evidence="4">VanZ-like domain-containing protein</fullName>
    </recommendedName>
</protein>
<feature type="compositionally biased region" description="Acidic residues" evidence="1">
    <location>
        <begin position="158"/>
        <end position="176"/>
    </location>
</feature>
<feature type="transmembrane region" description="Helical" evidence="2">
    <location>
        <begin position="94"/>
        <end position="112"/>
    </location>
</feature>